<keyword evidence="1" id="KW-0521">NADP</keyword>
<evidence type="ECO:0000256" key="1">
    <source>
        <dbReference type="ARBA" id="ARBA00022857"/>
    </source>
</evidence>
<dbReference type="EMBL" id="SPUK01000004">
    <property type="protein sequence ID" value="TQV97880.1"/>
    <property type="molecule type" value="Genomic_DNA"/>
</dbReference>
<dbReference type="Pfam" id="PF05368">
    <property type="entry name" value="NmrA"/>
    <property type="match status" value="1"/>
</dbReference>
<evidence type="ECO:0000259" key="3">
    <source>
        <dbReference type="Pfam" id="PF05368"/>
    </source>
</evidence>
<sequence>MPFNRIAIYGHRGWASTAIVKALARSGAPIRVLHQPTSDTSMLPASISTSSVDLGDEESTVEALKDIDIVISLVGHEGIARQFGLIKAIPKTQVKLFVPSDMSHEIDEQGSRIPVLKLKREVEEATRTAGIAMTLVRPCYLVESSIRTLQVDSIPSIVRPNTLNYVAAAYTSLFASTPISELSGRIFGISELSPTGDEIAKALEAKYGQKPEILHHSLQKIDREIDLALDNGSPGATVWYYRRLWGAGKLPHLMGSDIWTVPDYRKMSLDELVVQDKLEAYRDLPQPVLERLLATFTK</sequence>
<reference evidence="4 5" key="1">
    <citation type="journal article" date="2019" name="Appl. Microbiol. Biotechnol.">
        <title>Genome sequence of Isaria javanica and comparative genome analysis insights into family S53 peptidase evolution in fungal entomopathogens.</title>
        <authorList>
            <person name="Lin R."/>
            <person name="Zhang X."/>
            <person name="Xin B."/>
            <person name="Zou M."/>
            <person name="Gao Y."/>
            <person name="Qin F."/>
            <person name="Hu Q."/>
            <person name="Xie B."/>
            <person name="Cheng X."/>
        </authorList>
    </citation>
    <scope>NUCLEOTIDE SEQUENCE [LARGE SCALE GENOMIC DNA]</scope>
    <source>
        <strain evidence="4 5">IJ1G</strain>
    </source>
</reference>
<dbReference type="InterPro" id="IPR036291">
    <property type="entry name" value="NAD(P)-bd_dom_sf"/>
</dbReference>
<dbReference type="Gene3D" id="3.40.50.720">
    <property type="entry name" value="NAD(P)-binding Rossmann-like Domain"/>
    <property type="match status" value="1"/>
</dbReference>
<accession>A0A545V848</accession>
<evidence type="ECO:0000313" key="5">
    <source>
        <dbReference type="Proteomes" id="UP000315783"/>
    </source>
</evidence>
<feature type="domain" description="NmrA-like" evidence="3">
    <location>
        <begin position="5"/>
        <end position="143"/>
    </location>
</feature>
<dbReference type="PANTHER" id="PTHR47706">
    <property type="entry name" value="NMRA-LIKE FAMILY PROTEIN"/>
    <property type="match status" value="1"/>
</dbReference>
<comment type="caution">
    <text evidence="4">The sequence shown here is derived from an EMBL/GenBank/DDBJ whole genome shotgun (WGS) entry which is preliminary data.</text>
</comment>
<dbReference type="Proteomes" id="UP000315783">
    <property type="component" value="Unassembled WGS sequence"/>
</dbReference>
<dbReference type="InterPro" id="IPR051609">
    <property type="entry name" value="NmrA/Isoflavone_reductase-like"/>
</dbReference>
<evidence type="ECO:0000256" key="2">
    <source>
        <dbReference type="ARBA" id="ARBA00023002"/>
    </source>
</evidence>
<dbReference type="InterPro" id="IPR008030">
    <property type="entry name" value="NmrA-like"/>
</dbReference>
<keyword evidence="2" id="KW-0560">Oxidoreductase</keyword>
<dbReference type="OrthoDB" id="5283654at2759"/>
<keyword evidence="5" id="KW-1185">Reference proteome</keyword>
<gene>
    <name evidence="4" type="ORF">IF1G_03623</name>
</gene>
<evidence type="ECO:0000313" key="4">
    <source>
        <dbReference type="EMBL" id="TQV97880.1"/>
    </source>
</evidence>
<protein>
    <submittedName>
        <fullName evidence="4">NmrA-like family protein</fullName>
    </submittedName>
</protein>
<dbReference type="SUPFAM" id="SSF51735">
    <property type="entry name" value="NAD(P)-binding Rossmann-fold domains"/>
    <property type="match status" value="1"/>
</dbReference>
<proteinExistence type="predicted"/>
<name>A0A545V848_9HYPO</name>
<dbReference type="STRING" id="43265.A0A545V848"/>
<dbReference type="PANTHER" id="PTHR47706:SF9">
    <property type="entry name" value="NMRA-LIKE DOMAIN-CONTAINING PROTEIN-RELATED"/>
    <property type="match status" value="1"/>
</dbReference>
<dbReference type="AlphaFoldDB" id="A0A545V848"/>
<organism evidence="4 5">
    <name type="scientific">Cordyceps javanica</name>
    <dbReference type="NCBI Taxonomy" id="43265"/>
    <lineage>
        <taxon>Eukaryota</taxon>
        <taxon>Fungi</taxon>
        <taxon>Dikarya</taxon>
        <taxon>Ascomycota</taxon>
        <taxon>Pezizomycotina</taxon>
        <taxon>Sordariomycetes</taxon>
        <taxon>Hypocreomycetidae</taxon>
        <taxon>Hypocreales</taxon>
        <taxon>Cordycipitaceae</taxon>
        <taxon>Cordyceps</taxon>
    </lineage>
</organism>
<dbReference type="GO" id="GO:0016491">
    <property type="term" value="F:oxidoreductase activity"/>
    <property type="evidence" value="ECO:0007669"/>
    <property type="project" value="UniProtKB-KW"/>
</dbReference>